<evidence type="ECO:0000313" key="1">
    <source>
        <dbReference type="EMBL" id="GFO15185.1"/>
    </source>
</evidence>
<accession>A0AAV4B6L3</accession>
<dbReference type="PANTHER" id="PTHR21301">
    <property type="entry name" value="REVERSE TRANSCRIPTASE"/>
    <property type="match status" value="1"/>
</dbReference>
<name>A0AAV4B6L3_9GAST</name>
<dbReference type="AlphaFoldDB" id="A0AAV4B6L3"/>
<protein>
    <submittedName>
        <fullName evidence="1">Giy-yig catalytic domain</fullName>
    </submittedName>
</protein>
<evidence type="ECO:0000313" key="2">
    <source>
        <dbReference type="Proteomes" id="UP000735302"/>
    </source>
</evidence>
<comment type="caution">
    <text evidence="1">The sequence shown here is derived from an EMBL/GenBank/DDBJ whole genome shotgun (WGS) entry which is preliminary data.</text>
</comment>
<proteinExistence type="predicted"/>
<dbReference type="PANTHER" id="PTHR21301:SF10">
    <property type="entry name" value="REVERSE TRANSCRIPTASE DOMAIN-CONTAINING PROTEIN"/>
    <property type="match status" value="1"/>
</dbReference>
<organism evidence="1 2">
    <name type="scientific">Plakobranchus ocellatus</name>
    <dbReference type="NCBI Taxonomy" id="259542"/>
    <lineage>
        <taxon>Eukaryota</taxon>
        <taxon>Metazoa</taxon>
        <taxon>Spiralia</taxon>
        <taxon>Lophotrochozoa</taxon>
        <taxon>Mollusca</taxon>
        <taxon>Gastropoda</taxon>
        <taxon>Heterobranchia</taxon>
        <taxon>Euthyneura</taxon>
        <taxon>Panpulmonata</taxon>
        <taxon>Sacoglossa</taxon>
        <taxon>Placobranchoidea</taxon>
        <taxon>Plakobranchidae</taxon>
        <taxon>Plakobranchus</taxon>
    </lineage>
</organism>
<reference evidence="1 2" key="1">
    <citation type="journal article" date="2021" name="Elife">
        <title>Chloroplast acquisition without the gene transfer in kleptoplastic sea slugs, Plakobranchus ocellatus.</title>
        <authorList>
            <person name="Maeda T."/>
            <person name="Takahashi S."/>
            <person name="Yoshida T."/>
            <person name="Shimamura S."/>
            <person name="Takaki Y."/>
            <person name="Nagai Y."/>
            <person name="Toyoda A."/>
            <person name="Suzuki Y."/>
            <person name="Arimoto A."/>
            <person name="Ishii H."/>
            <person name="Satoh N."/>
            <person name="Nishiyama T."/>
            <person name="Hasebe M."/>
            <person name="Maruyama T."/>
            <person name="Minagawa J."/>
            <person name="Obokata J."/>
            <person name="Shigenobu S."/>
        </authorList>
    </citation>
    <scope>NUCLEOTIDE SEQUENCE [LARGE SCALE GENOMIC DNA]</scope>
</reference>
<keyword evidence="2" id="KW-1185">Reference proteome</keyword>
<dbReference type="Proteomes" id="UP000735302">
    <property type="component" value="Unassembled WGS sequence"/>
</dbReference>
<gene>
    <name evidence="1" type="ORF">PoB_004169000</name>
</gene>
<dbReference type="EMBL" id="BLXT01004603">
    <property type="protein sequence ID" value="GFO15185.1"/>
    <property type="molecule type" value="Genomic_DNA"/>
</dbReference>
<sequence length="104" mass="12012">MDVSALYTNIPHGEGNGACKFDLEKWRDPSSTPSPTFICDRLKLFSRCNCFHDEMWLQIHSTAKSAHVGPSYANLFREELEKNYYYLHLQNRRLGSDTSMTFSS</sequence>